<gene>
    <name evidence="2" type="ORF">HAX54_017362</name>
</gene>
<evidence type="ECO:0000313" key="2">
    <source>
        <dbReference type="EMBL" id="MCD7452533.1"/>
    </source>
</evidence>
<name>A0ABS8S154_DATST</name>
<evidence type="ECO:0000313" key="3">
    <source>
        <dbReference type="Proteomes" id="UP000823775"/>
    </source>
</evidence>
<dbReference type="EMBL" id="JACEIK010000215">
    <property type="protein sequence ID" value="MCD7452533.1"/>
    <property type="molecule type" value="Genomic_DNA"/>
</dbReference>
<reference evidence="2 3" key="1">
    <citation type="journal article" date="2021" name="BMC Genomics">
        <title>Datura genome reveals duplications of psychoactive alkaloid biosynthetic genes and high mutation rate following tissue culture.</title>
        <authorList>
            <person name="Rajewski A."/>
            <person name="Carter-House D."/>
            <person name="Stajich J."/>
            <person name="Litt A."/>
        </authorList>
    </citation>
    <scope>NUCLEOTIDE SEQUENCE [LARGE SCALE GENOMIC DNA]</scope>
    <source>
        <strain evidence="2">AR-01</strain>
    </source>
</reference>
<dbReference type="Proteomes" id="UP000823775">
    <property type="component" value="Unassembled WGS sequence"/>
</dbReference>
<feature type="compositionally biased region" description="Basic and acidic residues" evidence="1">
    <location>
        <begin position="43"/>
        <end position="52"/>
    </location>
</feature>
<keyword evidence="3" id="KW-1185">Reference proteome</keyword>
<accession>A0ABS8S154</accession>
<feature type="region of interest" description="Disordered" evidence="1">
    <location>
        <begin position="1"/>
        <end position="52"/>
    </location>
</feature>
<comment type="caution">
    <text evidence="2">The sequence shown here is derived from an EMBL/GenBank/DDBJ whole genome shotgun (WGS) entry which is preliminary data.</text>
</comment>
<feature type="region of interest" description="Disordered" evidence="1">
    <location>
        <begin position="74"/>
        <end position="100"/>
    </location>
</feature>
<protein>
    <submittedName>
        <fullName evidence="2">Uncharacterized protein</fullName>
    </submittedName>
</protein>
<evidence type="ECO:0000256" key="1">
    <source>
        <dbReference type="SAM" id="MobiDB-lite"/>
    </source>
</evidence>
<sequence>VEVPINNKLDVLNREEGEISYSESPINDNDKDPSGELQQVEQTTRDNGQKKEEDAVAYLPMAVVDRIPAIEQQKLTDHQQNEGNGYKDSTEINDTDYAEDTMVMNKMENREGKYK</sequence>
<proteinExistence type="predicted"/>
<organism evidence="2 3">
    <name type="scientific">Datura stramonium</name>
    <name type="common">Jimsonweed</name>
    <name type="synonym">Common thornapple</name>
    <dbReference type="NCBI Taxonomy" id="4076"/>
    <lineage>
        <taxon>Eukaryota</taxon>
        <taxon>Viridiplantae</taxon>
        <taxon>Streptophyta</taxon>
        <taxon>Embryophyta</taxon>
        <taxon>Tracheophyta</taxon>
        <taxon>Spermatophyta</taxon>
        <taxon>Magnoliopsida</taxon>
        <taxon>eudicotyledons</taxon>
        <taxon>Gunneridae</taxon>
        <taxon>Pentapetalae</taxon>
        <taxon>asterids</taxon>
        <taxon>lamiids</taxon>
        <taxon>Solanales</taxon>
        <taxon>Solanaceae</taxon>
        <taxon>Solanoideae</taxon>
        <taxon>Datureae</taxon>
        <taxon>Datura</taxon>
    </lineage>
</organism>
<feature type="non-terminal residue" evidence="2">
    <location>
        <position position="1"/>
    </location>
</feature>